<dbReference type="EMBL" id="GG662819">
    <property type="protein sequence ID" value="EWS75939.1"/>
    <property type="molecule type" value="Genomic_DNA"/>
</dbReference>
<accession>W7XLA3</accession>
<dbReference type="InParanoid" id="W7XLA3"/>
<protein>
    <recommendedName>
        <fullName evidence="4">Zinc carboxypeptidase family protein</fullName>
    </recommendedName>
</protein>
<organism evidence="2 3">
    <name type="scientific">Tetrahymena thermophila (strain SB210)</name>
    <dbReference type="NCBI Taxonomy" id="312017"/>
    <lineage>
        <taxon>Eukaryota</taxon>
        <taxon>Sar</taxon>
        <taxon>Alveolata</taxon>
        <taxon>Ciliophora</taxon>
        <taxon>Intramacronucleata</taxon>
        <taxon>Oligohymenophorea</taxon>
        <taxon>Hymenostomatida</taxon>
        <taxon>Tetrahymenina</taxon>
        <taxon>Tetrahymenidae</taxon>
        <taxon>Tetrahymena</taxon>
    </lineage>
</organism>
<dbReference type="AlphaFoldDB" id="W7XLA3"/>
<dbReference type="Proteomes" id="UP000009168">
    <property type="component" value="Unassembled WGS sequence"/>
</dbReference>
<dbReference type="GeneID" id="24441941"/>
<keyword evidence="1" id="KW-0175">Coiled coil</keyword>
<feature type="coiled-coil region" evidence="1">
    <location>
        <begin position="170"/>
        <end position="197"/>
    </location>
</feature>
<proteinExistence type="predicted"/>
<evidence type="ECO:0008006" key="4">
    <source>
        <dbReference type="Google" id="ProtNLM"/>
    </source>
</evidence>
<evidence type="ECO:0000256" key="1">
    <source>
        <dbReference type="SAM" id="Coils"/>
    </source>
</evidence>
<keyword evidence="3" id="KW-1185">Reference proteome</keyword>
<name>W7XLA3_TETTS</name>
<dbReference type="RefSeq" id="XP_012651523.1">
    <property type="nucleotide sequence ID" value="XM_012796069.1"/>
</dbReference>
<gene>
    <name evidence="2" type="ORF">TTHERM_001217221</name>
</gene>
<dbReference type="KEGG" id="tet:TTHERM_001217221"/>
<reference evidence="3" key="1">
    <citation type="journal article" date="2006" name="PLoS Biol.">
        <title>Macronuclear genome sequence of the ciliate Tetrahymena thermophila, a model eukaryote.</title>
        <authorList>
            <person name="Eisen J.A."/>
            <person name="Coyne R.S."/>
            <person name="Wu M."/>
            <person name="Wu D."/>
            <person name="Thiagarajan M."/>
            <person name="Wortman J.R."/>
            <person name="Badger J.H."/>
            <person name="Ren Q."/>
            <person name="Amedeo P."/>
            <person name="Jones K.M."/>
            <person name="Tallon L.J."/>
            <person name="Delcher A.L."/>
            <person name="Salzberg S.L."/>
            <person name="Silva J.C."/>
            <person name="Haas B.J."/>
            <person name="Majoros W.H."/>
            <person name="Farzad M."/>
            <person name="Carlton J.M."/>
            <person name="Smith R.K. Jr."/>
            <person name="Garg J."/>
            <person name="Pearlman R.E."/>
            <person name="Karrer K.M."/>
            <person name="Sun L."/>
            <person name="Manning G."/>
            <person name="Elde N.C."/>
            <person name="Turkewitz A.P."/>
            <person name="Asai D.J."/>
            <person name="Wilkes D.E."/>
            <person name="Wang Y."/>
            <person name="Cai H."/>
            <person name="Collins K."/>
            <person name="Stewart B.A."/>
            <person name="Lee S.R."/>
            <person name="Wilamowska K."/>
            <person name="Weinberg Z."/>
            <person name="Ruzzo W.L."/>
            <person name="Wloga D."/>
            <person name="Gaertig J."/>
            <person name="Frankel J."/>
            <person name="Tsao C.-C."/>
            <person name="Gorovsky M.A."/>
            <person name="Keeling P.J."/>
            <person name="Waller R.F."/>
            <person name="Patron N.J."/>
            <person name="Cherry J.M."/>
            <person name="Stover N.A."/>
            <person name="Krieger C.J."/>
            <person name="del Toro C."/>
            <person name="Ryder H.F."/>
            <person name="Williamson S.C."/>
            <person name="Barbeau R.A."/>
            <person name="Hamilton E.P."/>
            <person name="Orias E."/>
        </authorList>
    </citation>
    <scope>NUCLEOTIDE SEQUENCE [LARGE SCALE GENOMIC DNA]</scope>
    <source>
        <strain evidence="3">SB210</strain>
    </source>
</reference>
<evidence type="ECO:0000313" key="3">
    <source>
        <dbReference type="Proteomes" id="UP000009168"/>
    </source>
</evidence>
<evidence type="ECO:0000313" key="2">
    <source>
        <dbReference type="EMBL" id="EWS75939.1"/>
    </source>
</evidence>
<sequence>MDQTNNKFLKTCNKHSQNQITFLKVISDQRDSSIFYCIDCVNEDLSFKGIDHVLIPQIISQSEKNIIQKWPPVIDYSILEKLGNEISNENSSISAIQQINNFFEELKVEITKKIDFCQKKMINQALDLPLGKEQILNKYKEISQIETLKQILGSYQDQFESQEIKFRAFLSEIISKKEENTQQLQNLLEQCQRKKQLINFEQYMPIKQSIYTLIDSINFFPNDPNQFNQSNTNPLNNQRHSNTQKIIELISNKSNFCSQEFLEQLRSDYLNCISSNILEKDKKYILRIQLEVTSQDEHYFYIGLMQKSQSDLIQGYQQKLSCSIKKIRGEFQHINGQGIDQYKKGNKLVYYDDFKLMLELRVWLGGYVLQILDYPKYEYQLELEDKFKIKLTEYDDLCLYLYLFSENRKYIIKEALQVEEFDF</sequence>